<evidence type="ECO:0008006" key="3">
    <source>
        <dbReference type="Google" id="ProtNLM"/>
    </source>
</evidence>
<protein>
    <recommendedName>
        <fullName evidence="3">Arrestin-like N-terminal domain-containing protein</fullName>
    </recommendedName>
</protein>
<name>A0A4D9D179_9STRA</name>
<dbReference type="OrthoDB" id="2333384at2759"/>
<sequence>MPIAHAVAASAPPFSIQQTHLDDFALRKVAFTKSGISLWLPKTDFYPGETVIGKMKAKLTSKKTIRAVKAKLKSEAVASWTESSGEHSSTYYAALELAPTVELILQEGTPSGSTFVLERRREYEWVGEANLQLAVPITILPFSDGSSVTPTDFSISVGVENVSKRTLTDVRLALVGEIVLTGGQAFSTHEATRSDPFTVAEHLVASKVLPGTSLALHAVTTFPTLLMQWNPDFDIALCRSRKPKKLNIVQMPSFVAGNVFQIKYHLELTAKSACSYIPDLSVPITFVPSHPPSHSSGV</sequence>
<keyword evidence="2" id="KW-1185">Reference proteome</keyword>
<evidence type="ECO:0000313" key="2">
    <source>
        <dbReference type="Proteomes" id="UP000355283"/>
    </source>
</evidence>
<reference evidence="1 2" key="1">
    <citation type="submission" date="2019-01" db="EMBL/GenBank/DDBJ databases">
        <title>Nuclear Genome Assembly of the Microalgal Biofuel strain Nannochloropsis salina CCMP1776.</title>
        <authorList>
            <person name="Hovde B."/>
        </authorList>
    </citation>
    <scope>NUCLEOTIDE SEQUENCE [LARGE SCALE GENOMIC DNA]</scope>
    <source>
        <strain evidence="1 2">CCMP1776</strain>
    </source>
</reference>
<evidence type="ECO:0000313" key="1">
    <source>
        <dbReference type="EMBL" id="TFJ83265.1"/>
    </source>
</evidence>
<dbReference type="Proteomes" id="UP000355283">
    <property type="component" value="Unassembled WGS sequence"/>
</dbReference>
<dbReference type="EMBL" id="SDOX01000049">
    <property type="protein sequence ID" value="TFJ83265.1"/>
    <property type="molecule type" value="Genomic_DNA"/>
</dbReference>
<dbReference type="InterPro" id="IPR014752">
    <property type="entry name" value="Arrestin-like_C"/>
</dbReference>
<dbReference type="SUPFAM" id="SSF81296">
    <property type="entry name" value="E set domains"/>
    <property type="match status" value="1"/>
</dbReference>
<accession>A0A4D9D179</accession>
<dbReference type="AlphaFoldDB" id="A0A4D9D179"/>
<comment type="caution">
    <text evidence="1">The sequence shown here is derived from an EMBL/GenBank/DDBJ whole genome shotgun (WGS) entry which is preliminary data.</text>
</comment>
<proteinExistence type="predicted"/>
<organism evidence="1 2">
    <name type="scientific">Nannochloropsis salina CCMP1776</name>
    <dbReference type="NCBI Taxonomy" id="1027361"/>
    <lineage>
        <taxon>Eukaryota</taxon>
        <taxon>Sar</taxon>
        <taxon>Stramenopiles</taxon>
        <taxon>Ochrophyta</taxon>
        <taxon>Eustigmatophyceae</taxon>
        <taxon>Eustigmatales</taxon>
        <taxon>Monodopsidaceae</taxon>
        <taxon>Microchloropsis</taxon>
        <taxon>Microchloropsis salina</taxon>
    </lineage>
</organism>
<dbReference type="Gene3D" id="2.60.40.640">
    <property type="match status" value="1"/>
</dbReference>
<dbReference type="InterPro" id="IPR014756">
    <property type="entry name" value="Ig_E-set"/>
</dbReference>
<gene>
    <name evidence="1" type="ORF">NSK_005427</name>
</gene>